<dbReference type="Proteomes" id="UP000494110">
    <property type="component" value="Unassembled WGS sequence"/>
</dbReference>
<evidence type="ECO:0000313" key="6">
    <source>
        <dbReference type="EMBL" id="VWC76920.1"/>
    </source>
</evidence>
<accession>A0A6P2USL8</accession>
<comment type="similarity">
    <text evidence="1">Belongs to the LysR transcriptional regulatory family.</text>
</comment>
<reference evidence="6 7" key="1">
    <citation type="submission" date="2019-09" db="EMBL/GenBank/DDBJ databases">
        <authorList>
            <person name="Depoorter E."/>
        </authorList>
    </citation>
    <scope>NUCLEOTIDE SEQUENCE [LARGE SCALE GENOMIC DNA]</scope>
    <source>
        <strain evidence="6">R-39750</strain>
    </source>
</reference>
<dbReference type="CDD" id="cd05466">
    <property type="entry name" value="PBP2_LTTR_substrate"/>
    <property type="match status" value="1"/>
</dbReference>
<evidence type="ECO:0000259" key="5">
    <source>
        <dbReference type="PROSITE" id="PS50931"/>
    </source>
</evidence>
<keyword evidence="3" id="KW-0238">DNA-binding</keyword>
<dbReference type="AlphaFoldDB" id="A0A6P2USL8"/>
<evidence type="ECO:0000256" key="4">
    <source>
        <dbReference type="ARBA" id="ARBA00023163"/>
    </source>
</evidence>
<protein>
    <submittedName>
        <fullName evidence="6">MerR family transcriptional regulator</fullName>
    </submittedName>
</protein>
<dbReference type="InterPro" id="IPR000847">
    <property type="entry name" value="LysR_HTH_N"/>
</dbReference>
<sequence length="292" mass="32578">MKNRDQQLRLFLEIAQHKSLSRAADALGLTQSGLSKQLGSLEEFLRQPLFERHGRGVELTDAGRRLQNVARPAYELVDSTILQLREEQGVTEGNLCVATIHTLSYYFVADVMAKFMSQRPKVNVMMLGRSSPEVVELVESGKADIGFVYDTAVASDAVSITPLFDQTMCLIAHRQSSLAEETEVNLRELSLPLITFPPRYALRRMLHAEGLDTHVVAEVDTVDAMLKLASATHGQCILPDRLPSKLLQENDLVRIKITDPIMVRRVVGITRLGRAQTTLSTLMMEIAKTLMH</sequence>
<keyword evidence="4" id="KW-0804">Transcription</keyword>
<organism evidence="6 7">
    <name type="scientific">Burkholderia lata (strain ATCC 17760 / DSM 23089 / LMG 22485 / NCIMB 9086 / R18194 / 383)</name>
    <dbReference type="NCBI Taxonomy" id="482957"/>
    <lineage>
        <taxon>Bacteria</taxon>
        <taxon>Pseudomonadati</taxon>
        <taxon>Pseudomonadota</taxon>
        <taxon>Betaproteobacteria</taxon>
        <taxon>Burkholderiales</taxon>
        <taxon>Burkholderiaceae</taxon>
        <taxon>Burkholderia</taxon>
        <taxon>Burkholderia cepacia complex</taxon>
    </lineage>
</organism>
<dbReference type="EMBL" id="CABVQN010000003">
    <property type="protein sequence ID" value="VWC76920.1"/>
    <property type="molecule type" value="Genomic_DNA"/>
</dbReference>
<gene>
    <name evidence="6" type="ORF">BLA39750_00942</name>
</gene>
<dbReference type="GO" id="GO:0005829">
    <property type="term" value="C:cytosol"/>
    <property type="evidence" value="ECO:0007669"/>
    <property type="project" value="TreeGrafter"/>
</dbReference>
<evidence type="ECO:0000256" key="2">
    <source>
        <dbReference type="ARBA" id="ARBA00023015"/>
    </source>
</evidence>
<keyword evidence="2" id="KW-0805">Transcription regulation</keyword>
<name>A0A6P2USL8_BURL3</name>
<dbReference type="RefSeq" id="WP_175011091.1">
    <property type="nucleotide sequence ID" value="NZ_CABVQN010000003.1"/>
</dbReference>
<dbReference type="PANTHER" id="PTHR30419">
    <property type="entry name" value="HTH-TYPE TRANSCRIPTIONAL REGULATOR YBHD"/>
    <property type="match status" value="1"/>
</dbReference>
<dbReference type="InterPro" id="IPR036388">
    <property type="entry name" value="WH-like_DNA-bd_sf"/>
</dbReference>
<dbReference type="SUPFAM" id="SSF53850">
    <property type="entry name" value="Periplasmic binding protein-like II"/>
    <property type="match status" value="1"/>
</dbReference>
<dbReference type="Pfam" id="PF00126">
    <property type="entry name" value="HTH_1"/>
    <property type="match status" value="1"/>
</dbReference>
<dbReference type="Pfam" id="PF03466">
    <property type="entry name" value="LysR_substrate"/>
    <property type="match status" value="1"/>
</dbReference>
<evidence type="ECO:0000256" key="3">
    <source>
        <dbReference type="ARBA" id="ARBA00023125"/>
    </source>
</evidence>
<dbReference type="PRINTS" id="PR00039">
    <property type="entry name" value="HTHLYSR"/>
</dbReference>
<dbReference type="FunFam" id="1.10.10.10:FF:000001">
    <property type="entry name" value="LysR family transcriptional regulator"/>
    <property type="match status" value="1"/>
</dbReference>
<dbReference type="InterPro" id="IPR050950">
    <property type="entry name" value="HTH-type_LysR_regulators"/>
</dbReference>
<dbReference type="PROSITE" id="PS50931">
    <property type="entry name" value="HTH_LYSR"/>
    <property type="match status" value="1"/>
</dbReference>
<dbReference type="Gene3D" id="3.40.190.290">
    <property type="match status" value="1"/>
</dbReference>
<dbReference type="InterPro" id="IPR036390">
    <property type="entry name" value="WH_DNA-bd_sf"/>
</dbReference>
<dbReference type="InterPro" id="IPR005119">
    <property type="entry name" value="LysR_subst-bd"/>
</dbReference>
<dbReference type="GO" id="GO:0003700">
    <property type="term" value="F:DNA-binding transcription factor activity"/>
    <property type="evidence" value="ECO:0007669"/>
    <property type="project" value="InterPro"/>
</dbReference>
<feature type="domain" description="HTH lysR-type" evidence="5">
    <location>
        <begin position="1"/>
        <end position="60"/>
    </location>
</feature>
<proteinExistence type="inferred from homology"/>
<evidence type="ECO:0000256" key="1">
    <source>
        <dbReference type="ARBA" id="ARBA00009437"/>
    </source>
</evidence>
<dbReference type="GO" id="GO:0003677">
    <property type="term" value="F:DNA binding"/>
    <property type="evidence" value="ECO:0007669"/>
    <property type="project" value="UniProtKB-KW"/>
</dbReference>
<dbReference type="SUPFAM" id="SSF46785">
    <property type="entry name" value="Winged helix' DNA-binding domain"/>
    <property type="match status" value="1"/>
</dbReference>
<evidence type="ECO:0000313" key="7">
    <source>
        <dbReference type="Proteomes" id="UP000494110"/>
    </source>
</evidence>
<dbReference type="Gene3D" id="1.10.10.10">
    <property type="entry name" value="Winged helix-like DNA-binding domain superfamily/Winged helix DNA-binding domain"/>
    <property type="match status" value="1"/>
</dbReference>